<feature type="transmembrane region" description="Helical" evidence="7">
    <location>
        <begin position="49"/>
        <end position="70"/>
    </location>
</feature>
<dbReference type="RefSeq" id="WP_380005584.1">
    <property type="nucleotide sequence ID" value="NZ_JBHLYR010000011.1"/>
</dbReference>
<keyword evidence="4 7" id="KW-0812">Transmembrane</keyword>
<evidence type="ECO:0000256" key="7">
    <source>
        <dbReference type="SAM" id="Phobius"/>
    </source>
</evidence>
<dbReference type="NCBIfam" id="TIGR00711">
    <property type="entry name" value="efflux_EmrB"/>
    <property type="match status" value="1"/>
</dbReference>
<keyword evidence="2" id="KW-0813">Transport</keyword>
<dbReference type="Pfam" id="PF07690">
    <property type="entry name" value="MFS_1"/>
    <property type="match status" value="1"/>
</dbReference>
<feature type="transmembrane region" description="Helical" evidence="7">
    <location>
        <begin position="107"/>
        <end position="128"/>
    </location>
</feature>
<dbReference type="PANTHER" id="PTHR42718:SF42">
    <property type="entry name" value="EXPORT PROTEIN"/>
    <property type="match status" value="1"/>
</dbReference>
<evidence type="ECO:0000256" key="5">
    <source>
        <dbReference type="ARBA" id="ARBA00022989"/>
    </source>
</evidence>
<evidence type="ECO:0000256" key="6">
    <source>
        <dbReference type="ARBA" id="ARBA00023136"/>
    </source>
</evidence>
<dbReference type="CDD" id="cd17321">
    <property type="entry name" value="MFS_MMR_MDR_like"/>
    <property type="match status" value="1"/>
</dbReference>
<feature type="transmembrane region" description="Helical" evidence="7">
    <location>
        <begin position="82"/>
        <end position="101"/>
    </location>
</feature>
<organism evidence="9 10">
    <name type="scientific">Deinococcus oregonensis</name>
    <dbReference type="NCBI Taxonomy" id="1805970"/>
    <lineage>
        <taxon>Bacteria</taxon>
        <taxon>Thermotogati</taxon>
        <taxon>Deinococcota</taxon>
        <taxon>Deinococci</taxon>
        <taxon>Deinococcales</taxon>
        <taxon>Deinococcaceae</taxon>
        <taxon>Deinococcus</taxon>
    </lineage>
</organism>
<comment type="caution">
    <text evidence="9">The sequence shown here is derived from an EMBL/GenBank/DDBJ whole genome shotgun (WGS) entry which is preliminary data.</text>
</comment>
<proteinExistence type="predicted"/>
<feature type="transmembrane region" description="Helical" evidence="7">
    <location>
        <begin position="231"/>
        <end position="252"/>
    </location>
</feature>
<feature type="transmembrane region" description="Helical" evidence="7">
    <location>
        <begin position="168"/>
        <end position="186"/>
    </location>
</feature>
<dbReference type="SUPFAM" id="SSF103473">
    <property type="entry name" value="MFS general substrate transporter"/>
    <property type="match status" value="1"/>
</dbReference>
<evidence type="ECO:0000313" key="9">
    <source>
        <dbReference type="EMBL" id="MFB9991041.1"/>
    </source>
</evidence>
<keyword evidence="3" id="KW-1003">Cell membrane</keyword>
<evidence type="ECO:0000256" key="3">
    <source>
        <dbReference type="ARBA" id="ARBA00022475"/>
    </source>
</evidence>
<dbReference type="InterPro" id="IPR011701">
    <property type="entry name" value="MFS"/>
</dbReference>
<dbReference type="Gene3D" id="1.20.1250.20">
    <property type="entry name" value="MFS general substrate transporter like domains"/>
    <property type="match status" value="1"/>
</dbReference>
<reference evidence="9 10" key="1">
    <citation type="submission" date="2024-09" db="EMBL/GenBank/DDBJ databases">
        <authorList>
            <person name="Sun Q."/>
            <person name="Mori K."/>
        </authorList>
    </citation>
    <scope>NUCLEOTIDE SEQUENCE [LARGE SCALE GENOMIC DNA]</scope>
    <source>
        <strain evidence="9 10">JCM 13503</strain>
    </source>
</reference>
<dbReference type="Proteomes" id="UP001589733">
    <property type="component" value="Unassembled WGS sequence"/>
</dbReference>
<comment type="subcellular location">
    <subcellularLocation>
        <location evidence="1">Cell membrane</location>
        <topology evidence="1">Multi-pass membrane protein</topology>
    </subcellularLocation>
</comment>
<dbReference type="InterPro" id="IPR004638">
    <property type="entry name" value="EmrB-like"/>
</dbReference>
<dbReference type="InterPro" id="IPR020846">
    <property type="entry name" value="MFS_dom"/>
</dbReference>
<dbReference type="EMBL" id="JBHLYR010000011">
    <property type="protein sequence ID" value="MFB9991041.1"/>
    <property type="molecule type" value="Genomic_DNA"/>
</dbReference>
<feature type="transmembrane region" description="Helical" evidence="7">
    <location>
        <begin position="403"/>
        <end position="424"/>
    </location>
</feature>
<feature type="transmembrane region" description="Helical" evidence="7">
    <location>
        <begin position="484"/>
        <end position="503"/>
    </location>
</feature>
<feature type="transmembrane region" description="Helical" evidence="7">
    <location>
        <begin position="207"/>
        <end position="225"/>
    </location>
</feature>
<gene>
    <name evidence="9" type="ORF">ACFFLM_03465</name>
</gene>
<feature type="domain" description="Major facilitator superfamily (MFS) profile" evidence="8">
    <location>
        <begin position="16"/>
        <end position="451"/>
    </location>
</feature>
<feature type="transmembrane region" description="Helical" evidence="7">
    <location>
        <begin position="273"/>
        <end position="298"/>
    </location>
</feature>
<evidence type="ECO:0000256" key="1">
    <source>
        <dbReference type="ARBA" id="ARBA00004651"/>
    </source>
</evidence>
<dbReference type="PROSITE" id="PS50850">
    <property type="entry name" value="MFS"/>
    <property type="match status" value="1"/>
</dbReference>
<dbReference type="InterPro" id="IPR036259">
    <property type="entry name" value="MFS_trans_sf"/>
</dbReference>
<keyword evidence="6 7" id="KW-0472">Membrane</keyword>
<feature type="transmembrane region" description="Helical" evidence="7">
    <location>
        <begin position="140"/>
        <end position="162"/>
    </location>
</feature>
<accession>A0ABV6AXT4</accession>
<dbReference type="Gene3D" id="1.20.1720.10">
    <property type="entry name" value="Multidrug resistance protein D"/>
    <property type="match status" value="1"/>
</dbReference>
<evidence type="ECO:0000313" key="10">
    <source>
        <dbReference type="Proteomes" id="UP001589733"/>
    </source>
</evidence>
<feature type="transmembrane region" description="Helical" evidence="7">
    <location>
        <begin position="304"/>
        <end position="326"/>
    </location>
</feature>
<sequence>MTAPSTSVWTAPQRWTLAATVLGSTMAFLDGSVVNVALSALQQEFGATLAAVGWVANAYTLMLAALILVGGALGDLYGRKRMFGLGVGLFALASLLCGLAPQLGVLIGARVLQGIGGALLIPGSLALINGVFPRQMRGRAIGLWSAITSMVLIFGPALGGLLVDTASWRWVFLLNLPLAALVLLALPRVPESRDETRRGTPPDLVGSLLAVAGLGALTSGLITAGERGWNGAALGLTLAGMLGVILFVVWEARSRSPMLPLSLFRSAGFAGTNLLTFLLYGALGSALFFLPLVLIGALGFSATAAGSALLPLSLLLAGLSGVFGGLADRIGPRLPLTVGPILAGIGFALMARIGVGAPYWTTILPAMVTLGLGMAITVAPLTTAVMGSVGASYAGTASGVNNAVSRAAGLLMLALFTLLTLGSFGRSLETRLAGAALPAAARQTMLAQSAQLARVPVPSSLNSAQAAAAQQAVKLAFVDSFRQVALWSALLAVLAGLAGCISLNPKRGPALPTDHPDSV</sequence>
<keyword evidence="10" id="KW-1185">Reference proteome</keyword>
<protein>
    <submittedName>
        <fullName evidence="9">MFS transporter</fullName>
    </submittedName>
</protein>
<dbReference type="PANTHER" id="PTHR42718">
    <property type="entry name" value="MAJOR FACILITATOR SUPERFAMILY MULTIDRUG TRANSPORTER MFSC"/>
    <property type="match status" value="1"/>
</dbReference>
<evidence type="ECO:0000256" key="2">
    <source>
        <dbReference type="ARBA" id="ARBA00022448"/>
    </source>
</evidence>
<evidence type="ECO:0000259" key="8">
    <source>
        <dbReference type="PROSITE" id="PS50850"/>
    </source>
</evidence>
<keyword evidence="5 7" id="KW-1133">Transmembrane helix</keyword>
<feature type="transmembrane region" description="Helical" evidence="7">
    <location>
        <begin position="338"/>
        <end position="360"/>
    </location>
</feature>
<evidence type="ECO:0000256" key="4">
    <source>
        <dbReference type="ARBA" id="ARBA00022692"/>
    </source>
</evidence>
<feature type="transmembrane region" description="Helical" evidence="7">
    <location>
        <begin position="366"/>
        <end position="391"/>
    </location>
</feature>
<name>A0ABV6AXT4_9DEIO</name>